<dbReference type="PANTHER" id="PTHR48228:SF5">
    <property type="entry name" value="ALPHA-METHYLACYL-COA RACEMASE"/>
    <property type="match status" value="1"/>
</dbReference>
<dbReference type="Pfam" id="PF02515">
    <property type="entry name" value="CoA_transf_3"/>
    <property type="match status" value="1"/>
</dbReference>
<dbReference type="Gene3D" id="3.30.1540.10">
    <property type="entry name" value="formyl-coa transferase, domain 3"/>
    <property type="match status" value="1"/>
</dbReference>
<name>A0A3L8PP87_9ACTN</name>
<evidence type="ECO:0000313" key="2">
    <source>
        <dbReference type="Proteomes" id="UP000282515"/>
    </source>
</evidence>
<reference evidence="1 2" key="1">
    <citation type="submission" date="2018-10" db="EMBL/GenBank/DDBJ databases">
        <title>Aeromicrobium sp. 9W16Y-2 whole genome shotgun sequence.</title>
        <authorList>
            <person name="Li F."/>
        </authorList>
    </citation>
    <scope>NUCLEOTIDE SEQUENCE [LARGE SCALE GENOMIC DNA]</scope>
    <source>
        <strain evidence="1 2">9W16Y-2</strain>
    </source>
</reference>
<evidence type="ECO:0000313" key="1">
    <source>
        <dbReference type="EMBL" id="RLV57150.1"/>
    </source>
</evidence>
<keyword evidence="1" id="KW-0808">Transferase</keyword>
<dbReference type="Gene3D" id="3.40.50.10540">
    <property type="entry name" value="Crotonobetainyl-coa:carnitine coa-transferase, domain 1"/>
    <property type="match status" value="1"/>
</dbReference>
<dbReference type="SUPFAM" id="SSF89796">
    <property type="entry name" value="CoA-transferase family III (CaiB/BaiF)"/>
    <property type="match status" value="1"/>
</dbReference>
<gene>
    <name evidence="1" type="ORF">D9V41_00360</name>
</gene>
<proteinExistence type="predicted"/>
<sequence>MNGDRCHGLAVAGAAATDRLSAFDSDSVTVTIVTVTSPTPSGPLHGVRVVELVGIGPGPFAAMMLADLGADVIRVDRPGGGALRVAPPERDILGRGRPSVALNLKSDRGRDTVLRLVEPADILIEGFRPGVAERLGIGPKDCHARNPRLVYGRMTGWGQDGPLSSTAGHDINYIAVAGGLDPIGRAGGPPQVPINLLGDFGGGALYLVAGVLAALTHARQSGEGQVVDAAITDGVAHLLSMIVSMQQSGAWNTRRGTNLLDTGAPFYDVYETSDGRWMSVGGLEPQFWAAMEATLAEHGVDDLPDRNDIAQWGALRERLAAVFVTKTQAEWTEIFAPTDACVAPVLPLDEAPHHPHNAARGTYVEHEGLMQPAPAPRFSATPATLTTPPARPGAQTREALAAWGIDDVDELIADGIAVQK</sequence>
<accession>A0A3L8PP87</accession>
<dbReference type="InterPro" id="IPR050509">
    <property type="entry name" value="CoA-transferase_III"/>
</dbReference>
<dbReference type="EMBL" id="RDBF01000001">
    <property type="protein sequence ID" value="RLV57150.1"/>
    <property type="molecule type" value="Genomic_DNA"/>
</dbReference>
<dbReference type="InterPro" id="IPR003673">
    <property type="entry name" value="CoA-Trfase_fam_III"/>
</dbReference>
<protein>
    <submittedName>
        <fullName evidence="1">CoA transferase</fullName>
    </submittedName>
</protein>
<dbReference type="AlphaFoldDB" id="A0A3L8PP87"/>
<dbReference type="OrthoDB" id="3561197at2"/>
<dbReference type="PANTHER" id="PTHR48228">
    <property type="entry name" value="SUCCINYL-COA--D-CITRAMALATE COA-TRANSFERASE"/>
    <property type="match status" value="1"/>
</dbReference>
<organism evidence="1 2">
    <name type="scientific">Aeromicrobium phragmitis</name>
    <dbReference type="NCBI Taxonomy" id="2478914"/>
    <lineage>
        <taxon>Bacteria</taxon>
        <taxon>Bacillati</taxon>
        <taxon>Actinomycetota</taxon>
        <taxon>Actinomycetes</taxon>
        <taxon>Propionibacteriales</taxon>
        <taxon>Nocardioidaceae</taxon>
        <taxon>Aeromicrobium</taxon>
    </lineage>
</organism>
<comment type="caution">
    <text evidence="1">The sequence shown here is derived from an EMBL/GenBank/DDBJ whole genome shotgun (WGS) entry which is preliminary data.</text>
</comment>
<dbReference type="InterPro" id="IPR023606">
    <property type="entry name" value="CoA-Trfase_III_dom_1_sf"/>
</dbReference>
<keyword evidence="2" id="KW-1185">Reference proteome</keyword>
<dbReference type="Proteomes" id="UP000282515">
    <property type="component" value="Unassembled WGS sequence"/>
</dbReference>
<dbReference type="GO" id="GO:0016740">
    <property type="term" value="F:transferase activity"/>
    <property type="evidence" value="ECO:0007669"/>
    <property type="project" value="UniProtKB-KW"/>
</dbReference>
<dbReference type="InterPro" id="IPR044855">
    <property type="entry name" value="CoA-Trfase_III_dom3_sf"/>
</dbReference>